<comment type="caution">
    <text evidence="2">The sequence shown here is derived from an EMBL/GenBank/DDBJ whole genome shotgun (WGS) entry which is preliminary data.</text>
</comment>
<feature type="transmembrane region" description="Helical" evidence="1">
    <location>
        <begin position="6"/>
        <end position="27"/>
    </location>
</feature>
<dbReference type="RefSeq" id="WP_031539870.1">
    <property type="nucleotide sequence ID" value="NZ_JBBMFN010000083.1"/>
</dbReference>
<dbReference type="EMBL" id="JBBMFN010000083">
    <property type="protein sequence ID" value="MEQ2468201.1"/>
    <property type="molecule type" value="Genomic_DNA"/>
</dbReference>
<accession>A0ABV1F653</accession>
<keyword evidence="1" id="KW-1133">Transmembrane helix</keyword>
<proteinExistence type="predicted"/>
<keyword evidence="1" id="KW-0812">Transmembrane</keyword>
<reference evidence="2 3" key="1">
    <citation type="submission" date="2024-03" db="EMBL/GenBank/DDBJ databases">
        <title>Human intestinal bacterial collection.</title>
        <authorList>
            <person name="Pauvert C."/>
            <person name="Hitch T.C.A."/>
            <person name="Clavel T."/>
        </authorList>
    </citation>
    <scope>NUCLEOTIDE SEQUENCE [LARGE SCALE GENOMIC DNA]</scope>
    <source>
        <strain evidence="2 3">CLA-SR-H024</strain>
    </source>
</reference>
<protein>
    <submittedName>
        <fullName evidence="2">Uncharacterized protein</fullName>
    </submittedName>
</protein>
<name>A0ABV1F653_9BACI</name>
<evidence type="ECO:0000313" key="2">
    <source>
        <dbReference type="EMBL" id="MEQ2468201.1"/>
    </source>
</evidence>
<evidence type="ECO:0000256" key="1">
    <source>
        <dbReference type="SAM" id="Phobius"/>
    </source>
</evidence>
<keyword evidence="1" id="KW-0472">Membrane</keyword>
<evidence type="ECO:0000313" key="3">
    <source>
        <dbReference type="Proteomes" id="UP001465426"/>
    </source>
</evidence>
<organism evidence="2 3">
    <name type="scientific">Niallia hominis</name>
    <dbReference type="NCBI Taxonomy" id="3133173"/>
    <lineage>
        <taxon>Bacteria</taxon>
        <taxon>Bacillati</taxon>
        <taxon>Bacillota</taxon>
        <taxon>Bacilli</taxon>
        <taxon>Bacillales</taxon>
        <taxon>Bacillaceae</taxon>
        <taxon>Niallia</taxon>
    </lineage>
</organism>
<keyword evidence="3" id="KW-1185">Reference proteome</keyword>
<dbReference type="Proteomes" id="UP001465426">
    <property type="component" value="Unassembled WGS sequence"/>
</dbReference>
<gene>
    <name evidence="2" type="ORF">WMO63_21315</name>
</gene>
<sequence>MNVKKISMLIGAIAILLFIGWFYLGLLSSPDPVVQEKSTSTQIENTELINLKTVGTPKSP</sequence>